<dbReference type="PROSITE" id="PS51257">
    <property type="entry name" value="PROKAR_LIPOPROTEIN"/>
    <property type="match status" value="1"/>
</dbReference>
<evidence type="ECO:0000313" key="8">
    <source>
        <dbReference type="EMBL" id="EJG07766.1"/>
    </source>
</evidence>
<dbReference type="InterPro" id="IPR005467">
    <property type="entry name" value="His_kinase_dom"/>
</dbReference>
<dbReference type="GO" id="GO:0004673">
    <property type="term" value="F:protein histidine kinase activity"/>
    <property type="evidence" value="ECO:0007669"/>
    <property type="project" value="UniProtKB-EC"/>
</dbReference>
<evidence type="ECO:0000256" key="2">
    <source>
        <dbReference type="ARBA" id="ARBA00012438"/>
    </source>
</evidence>
<keyword evidence="5 8" id="KW-0418">Kinase</keyword>
<accession>J0S1K1</accession>
<protein>
    <recommendedName>
        <fullName evidence="2">histidine kinase</fullName>
        <ecNumber evidence="2">2.7.13.3</ecNumber>
    </recommendedName>
</protein>
<dbReference type="PROSITE" id="PS50109">
    <property type="entry name" value="HIS_KIN"/>
    <property type="match status" value="1"/>
</dbReference>
<dbReference type="HOGENOM" id="CLU_1700293_0_0_2"/>
<dbReference type="SMART" id="SM00387">
    <property type="entry name" value="HATPase_c"/>
    <property type="match status" value="1"/>
</dbReference>
<dbReference type="EMBL" id="CM001555">
    <property type="protein sequence ID" value="EJG07766.1"/>
    <property type="molecule type" value="Genomic_DNA"/>
</dbReference>
<dbReference type="STRING" id="28892.Metli_1822"/>
<dbReference type="AlphaFoldDB" id="J0S1K1"/>
<dbReference type="CDD" id="cd00075">
    <property type="entry name" value="HATPase"/>
    <property type="match status" value="1"/>
</dbReference>
<evidence type="ECO:0000256" key="5">
    <source>
        <dbReference type="ARBA" id="ARBA00022777"/>
    </source>
</evidence>
<dbReference type="InterPro" id="IPR003594">
    <property type="entry name" value="HATPase_dom"/>
</dbReference>
<dbReference type="Proteomes" id="UP000005095">
    <property type="component" value="Chromosome"/>
</dbReference>
<keyword evidence="6" id="KW-0067">ATP-binding</keyword>
<organism evidence="8 9">
    <name type="scientific">Methanofollis liminatans DSM 4140</name>
    <dbReference type="NCBI Taxonomy" id="28892"/>
    <lineage>
        <taxon>Archaea</taxon>
        <taxon>Methanobacteriati</taxon>
        <taxon>Methanobacteriota</taxon>
        <taxon>Stenosarchaea group</taxon>
        <taxon>Methanomicrobia</taxon>
        <taxon>Methanomicrobiales</taxon>
        <taxon>Methanomicrobiaceae</taxon>
        <taxon>Methanofollis</taxon>
    </lineage>
</organism>
<keyword evidence="9" id="KW-1185">Reference proteome</keyword>
<dbReference type="SUPFAM" id="SSF55874">
    <property type="entry name" value="ATPase domain of HSP90 chaperone/DNA topoisomerase II/histidine kinase"/>
    <property type="match status" value="1"/>
</dbReference>
<evidence type="ECO:0000256" key="4">
    <source>
        <dbReference type="ARBA" id="ARBA00022741"/>
    </source>
</evidence>
<proteinExistence type="predicted"/>
<evidence type="ECO:0000259" key="7">
    <source>
        <dbReference type="PROSITE" id="PS50109"/>
    </source>
</evidence>
<evidence type="ECO:0000256" key="1">
    <source>
        <dbReference type="ARBA" id="ARBA00000085"/>
    </source>
</evidence>
<keyword evidence="4" id="KW-0547">Nucleotide-binding</keyword>
<keyword evidence="3" id="KW-0808">Transferase</keyword>
<dbReference type="EC" id="2.7.13.3" evidence="2"/>
<reference evidence="8 9" key="1">
    <citation type="submission" date="2011-08" db="EMBL/GenBank/DDBJ databases">
        <title>The complete genome of Methanofollis liminatans DSM 4140.</title>
        <authorList>
            <consortium name="US DOE Joint Genome Institute (JGI-PGF)"/>
            <person name="Lucas S."/>
            <person name="Han J."/>
            <person name="Lapidus A."/>
            <person name="Bruce D."/>
            <person name="Goodwin L."/>
            <person name="Pitluck S."/>
            <person name="Peters L."/>
            <person name="Kyrpides N."/>
            <person name="Mavromatis K."/>
            <person name="Ivanova N."/>
            <person name="Mikhailova N."/>
            <person name="Lu M."/>
            <person name="Detter J.C."/>
            <person name="Tapia R."/>
            <person name="Han C."/>
            <person name="Land M."/>
            <person name="Hauser L."/>
            <person name="Markowitz V."/>
            <person name="Cheng J.-F."/>
            <person name="Hugenholtz P."/>
            <person name="Woyke T."/>
            <person name="Wu D."/>
            <person name="Spring S."/>
            <person name="Schuler E."/>
            <person name="Brambilla E."/>
            <person name="Klenk H.-P."/>
            <person name="Eisen J.A."/>
        </authorList>
    </citation>
    <scope>NUCLEOTIDE SEQUENCE [LARGE SCALE GENOMIC DNA]</scope>
    <source>
        <strain evidence="8 9">DSM 4140</strain>
    </source>
</reference>
<dbReference type="PRINTS" id="PR00344">
    <property type="entry name" value="BCTRLSENSOR"/>
</dbReference>
<dbReference type="PANTHER" id="PTHR44936:SF10">
    <property type="entry name" value="SENSOR PROTEIN RSTB"/>
    <property type="match status" value="1"/>
</dbReference>
<dbReference type="Gene3D" id="3.30.565.10">
    <property type="entry name" value="Histidine kinase-like ATPase, C-terminal domain"/>
    <property type="match status" value="1"/>
</dbReference>
<gene>
    <name evidence="8" type="ORF">Metli_1822</name>
</gene>
<name>J0S1K1_9EURY</name>
<sequence>MHSSCDKQCALRRILEGEDIYAGQNGLQAGISCAGIQVYADPLIERALFNLANNAVVHSVTATEFRISCAPEGENLVIVVEDNGVGIPDGEKERIFERGVGKHTGLGLFMVREILGITGMTIQETGTAGSGARFAITVPHGGFRTTPAGRSPSP</sequence>
<dbReference type="InterPro" id="IPR050980">
    <property type="entry name" value="2C_sensor_his_kinase"/>
</dbReference>
<dbReference type="InterPro" id="IPR036890">
    <property type="entry name" value="HATPase_C_sf"/>
</dbReference>
<evidence type="ECO:0000256" key="3">
    <source>
        <dbReference type="ARBA" id="ARBA00022679"/>
    </source>
</evidence>
<comment type="catalytic activity">
    <reaction evidence="1">
        <text>ATP + protein L-histidine = ADP + protein N-phospho-L-histidine.</text>
        <dbReference type="EC" id="2.7.13.3"/>
    </reaction>
</comment>
<evidence type="ECO:0000256" key="6">
    <source>
        <dbReference type="ARBA" id="ARBA00022840"/>
    </source>
</evidence>
<dbReference type="InterPro" id="IPR004358">
    <property type="entry name" value="Sig_transdc_His_kin-like_C"/>
</dbReference>
<dbReference type="PANTHER" id="PTHR44936">
    <property type="entry name" value="SENSOR PROTEIN CREC"/>
    <property type="match status" value="1"/>
</dbReference>
<evidence type="ECO:0000313" key="9">
    <source>
        <dbReference type="Proteomes" id="UP000005095"/>
    </source>
</evidence>
<dbReference type="Pfam" id="PF02518">
    <property type="entry name" value="HATPase_c"/>
    <property type="match status" value="1"/>
</dbReference>
<feature type="domain" description="Histidine kinase" evidence="7">
    <location>
        <begin position="44"/>
        <end position="142"/>
    </location>
</feature>
<dbReference type="GO" id="GO:0005524">
    <property type="term" value="F:ATP binding"/>
    <property type="evidence" value="ECO:0007669"/>
    <property type="project" value="UniProtKB-KW"/>
</dbReference>